<evidence type="ECO:0000256" key="14">
    <source>
        <dbReference type="PIRSR" id="PIRSR001461-3"/>
    </source>
</evidence>
<keyword evidence="9 10" id="KW-0413">Isomerase</keyword>
<dbReference type="NCBIfam" id="NF004076">
    <property type="entry name" value="PRK05581.1-4"/>
    <property type="match status" value="1"/>
</dbReference>
<dbReference type="InterPro" id="IPR000056">
    <property type="entry name" value="Ribul_P_3_epim-like"/>
</dbReference>
<dbReference type="PROSITE" id="PS01086">
    <property type="entry name" value="RIBUL_P_3_EPIMER_2"/>
    <property type="match status" value="1"/>
</dbReference>
<feature type="binding site" evidence="10 13">
    <location>
        <position position="32"/>
    </location>
    <ligand>
        <name>a divalent metal cation</name>
        <dbReference type="ChEBI" id="CHEBI:60240"/>
    </ligand>
</feature>
<dbReference type="GO" id="GO:0006098">
    <property type="term" value="P:pentose-phosphate shunt"/>
    <property type="evidence" value="ECO:0007669"/>
    <property type="project" value="UniProtKB-UniRule"/>
</dbReference>
<evidence type="ECO:0000256" key="11">
    <source>
        <dbReference type="PIRNR" id="PIRNR001461"/>
    </source>
</evidence>
<evidence type="ECO:0000256" key="1">
    <source>
        <dbReference type="ARBA" id="ARBA00001782"/>
    </source>
</evidence>
<evidence type="ECO:0000256" key="6">
    <source>
        <dbReference type="ARBA" id="ARBA00009541"/>
    </source>
</evidence>
<evidence type="ECO:0000313" key="21">
    <source>
        <dbReference type="Proteomes" id="UP001214131"/>
    </source>
</evidence>
<evidence type="ECO:0000313" key="19">
    <source>
        <dbReference type="Proteomes" id="UP000472573"/>
    </source>
</evidence>
<keyword evidence="13" id="KW-0170">Cobalt</keyword>
<dbReference type="Pfam" id="PF00834">
    <property type="entry name" value="Ribul_P_3_epim"/>
    <property type="match status" value="1"/>
</dbReference>
<evidence type="ECO:0000256" key="12">
    <source>
        <dbReference type="PIRSR" id="PIRSR001461-1"/>
    </source>
</evidence>
<reference evidence="19" key="3">
    <citation type="submission" date="2020-03" db="EMBL/GenBank/DDBJ databases">
        <title>SpeciesPrimer: A bioinformatics pipeline dedicated to the design of qPCR primers for the quantification of bacterial species.</title>
        <authorList>
            <person name="Dreier M."/>
            <person name="Berthoud H."/>
            <person name="Shani N."/>
            <person name="Wechsler D."/>
            <person name="Junier P."/>
        </authorList>
    </citation>
    <scope>NUCLEOTIDE SEQUENCE [LARGE SCALE GENOMIC DNA]</scope>
    <source>
        <strain evidence="19">FAM13073</strain>
    </source>
</reference>
<dbReference type="EMBL" id="JADOFV010000001">
    <property type="protein sequence ID" value="MBF7126660.1"/>
    <property type="molecule type" value="Genomic_DNA"/>
</dbReference>
<evidence type="ECO:0000256" key="10">
    <source>
        <dbReference type="HAMAP-Rule" id="MF_02227"/>
    </source>
</evidence>
<evidence type="ECO:0000256" key="4">
    <source>
        <dbReference type="ARBA" id="ARBA00001947"/>
    </source>
</evidence>
<dbReference type="GO" id="GO:0019323">
    <property type="term" value="P:pentose catabolic process"/>
    <property type="evidence" value="ECO:0007669"/>
    <property type="project" value="UniProtKB-UniRule"/>
</dbReference>
<dbReference type="GO" id="GO:0046872">
    <property type="term" value="F:metal ion binding"/>
    <property type="evidence" value="ECO:0007669"/>
    <property type="project" value="UniProtKB-UniRule"/>
</dbReference>
<evidence type="ECO:0000313" key="20">
    <source>
        <dbReference type="Proteomes" id="UP000743107"/>
    </source>
</evidence>
<feature type="binding site" evidence="10 14">
    <location>
        <position position="63"/>
    </location>
    <ligand>
        <name>substrate</name>
    </ligand>
</feature>
<dbReference type="PANTHER" id="PTHR11749">
    <property type="entry name" value="RIBULOSE-5-PHOSPHATE-3-EPIMERASE"/>
    <property type="match status" value="1"/>
</dbReference>
<comment type="pathway">
    <text evidence="10">Carbohydrate degradation.</text>
</comment>
<evidence type="ECO:0000313" key="16">
    <source>
        <dbReference type="EMBL" id="MBF7114447.1"/>
    </source>
</evidence>
<dbReference type="InterPro" id="IPR026019">
    <property type="entry name" value="Ribul_P_3_epim"/>
</dbReference>
<comment type="cofactor">
    <cofactor evidence="10 13">
        <name>a divalent metal cation</name>
        <dbReference type="ChEBI" id="CHEBI:60240"/>
    </cofactor>
    <text evidence="10 13">Binds 1 divalent metal cation per subunit.</text>
</comment>
<feature type="binding site" evidence="14">
    <location>
        <position position="174"/>
    </location>
    <ligand>
        <name>substrate</name>
    </ligand>
</feature>
<reference evidence="15" key="1">
    <citation type="submission" date="2019-10" db="EMBL/GenBank/DDBJ databases">
        <authorList>
            <person name="Irmler S."/>
            <person name="Berthoud H."/>
            <person name="Roetschi A."/>
            <person name="Arias E."/>
            <person name="Shani N."/>
            <person name="Wuethrich D."/>
            <person name="Bruggmann R."/>
        </authorList>
    </citation>
    <scope>NUCLEOTIDE SEQUENCE</scope>
    <source>
        <strain evidence="15">FAM13073</strain>
    </source>
</reference>
<dbReference type="EMBL" id="CP118739">
    <property type="protein sequence ID" value="WEA57469.1"/>
    <property type="molecule type" value="Genomic_DNA"/>
</dbReference>
<feature type="binding site" evidence="10 14">
    <location>
        <position position="7"/>
    </location>
    <ligand>
        <name>substrate</name>
    </ligand>
</feature>
<dbReference type="EMBL" id="JADOFP010000002">
    <property type="protein sequence ID" value="MBF7114447.1"/>
    <property type="molecule type" value="Genomic_DNA"/>
</dbReference>
<dbReference type="Proteomes" id="UP000472573">
    <property type="component" value="Unassembled WGS sequence"/>
</dbReference>
<dbReference type="PIRSF" id="PIRSF001461">
    <property type="entry name" value="RPE"/>
    <property type="match status" value="1"/>
</dbReference>
<feature type="active site" description="Proton acceptor" evidence="10 12">
    <location>
        <position position="32"/>
    </location>
</feature>
<evidence type="ECO:0000256" key="7">
    <source>
        <dbReference type="ARBA" id="ARBA00013188"/>
    </source>
</evidence>
<evidence type="ECO:0000256" key="13">
    <source>
        <dbReference type="PIRSR" id="PIRSR001461-2"/>
    </source>
</evidence>
<evidence type="ECO:0000313" key="15">
    <source>
        <dbReference type="EMBL" id="KAF0414888.1"/>
    </source>
</evidence>
<gene>
    <name evidence="10 17" type="primary">rpe</name>
    <name evidence="15" type="ORF">GBO79_00765</name>
    <name evidence="16" type="ORF">ITQ90_02870</name>
    <name evidence="17" type="ORF">ITQ97_02255</name>
    <name evidence="18" type="ORF">PWB86_00870</name>
</gene>
<proteinExistence type="inferred from homology"/>
<dbReference type="Proteomes" id="UP001194632">
    <property type="component" value="Unassembled WGS sequence"/>
</dbReference>
<dbReference type="OMA" id="CHLMIED"/>
<dbReference type="Proteomes" id="UP000743107">
    <property type="component" value="Unassembled WGS sequence"/>
</dbReference>
<keyword evidence="13" id="KW-0464">Manganese</keyword>
<dbReference type="EMBL" id="WENB01000001">
    <property type="protein sequence ID" value="KAF0414888.1"/>
    <property type="molecule type" value="Genomic_DNA"/>
</dbReference>
<comment type="cofactor">
    <cofactor evidence="5">
        <name>Fe(2+)</name>
        <dbReference type="ChEBI" id="CHEBI:29033"/>
    </cofactor>
</comment>
<dbReference type="NCBIfam" id="TIGR01163">
    <property type="entry name" value="rpe"/>
    <property type="match status" value="1"/>
</dbReference>
<evidence type="ECO:0000256" key="9">
    <source>
        <dbReference type="ARBA" id="ARBA00023235"/>
    </source>
</evidence>
<evidence type="ECO:0000256" key="8">
    <source>
        <dbReference type="ARBA" id="ARBA00022723"/>
    </source>
</evidence>
<dbReference type="GeneID" id="33061492"/>
<evidence type="ECO:0000313" key="17">
    <source>
        <dbReference type="EMBL" id="MBF7126660.1"/>
    </source>
</evidence>
<keyword evidence="10 11" id="KW-0119">Carbohydrate metabolism</keyword>
<reference evidence="17" key="4">
    <citation type="submission" date="2020-11" db="EMBL/GenBank/DDBJ databases">
        <title>Antibiotic susceptibility profiles of Pediococcus pentosaceus from various origins and their implications for the safety assessment of strains with food-technology applications.</title>
        <authorList>
            <person name="Shani N."/>
            <person name="Oberhaensli S."/>
            <person name="Arias E."/>
        </authorList>
    </citation>
    <scope>NUCLEOTIDE SEQUENCE</scope>
    <source>
        <strain evidence="17">FAM 19164</strain>
        <strain evidence="16">FAM 24207</strain>
    </source>
</reference>
<keyword evidence="13" id="KW-0862">Zinc</keyword>
<dbReference type="GO" id="GO:0004750">
    <property type="term" value="F:D-ribulose-phosphate 3-epimerase activity"/>
    <property type="evidence" value="ECO:0007669"/>
    <property type="project" value="UniProtKB-UniRule"/>
</dbReference>
<evidence type="ECO:0000313" key="18">
    <source>
        <dbReference type="EMBL" id="WEA57469.1"/>
    </source>
</evidence>
<organism evidence="17 20">
    <name type="scientific">Pediococcus pentosaceus</name>
    <dbReference type="NCBI Taxonomy" id="1255"/>
    <lineage>
        <taxon>Bacteria</taxon>
        <taxon>Bacillati</taxon>
        <taxon>Bacillota</taxon>
        <taxon>Bacilli</taxon>
        <taxon>Lactobacillales</taxon>
        <taxon>Lactobacillaceae</taxon>
        <taxon>Pediococcus</taxon>
    </lineage>
</organism>
<comment type="function">
    <text evidence="10">Catalyzes the reversible epimerization of D-ribulose 5-phosphate to D-xylulose 5-phosphate.</text>
</comment>
<comment type="cofactor">
    <cofactor evidence="2">
        <name>Mn(2+)</name>
        <dbReference type="ChEBI" id="CHEBI:29035"/>
    </cofactor>
</comment>
<accession>A0A0Q0YH92</accession>
<sequence length="215" mass="23177">MIKVAPSILSADPANLMGDINKVEGADYLHVDVMDGSFVPNLSFGLNTVQGLSKDTDIKLDVHLMIQNPENYVEQFVKAGASIVGVHVESTQHIARAIQIIKNAGARAEVVVNPGTPLTELEELLPEIDQVLIMSVNPGFGGQKFLESSISKVKRLSALRQARGLEFDIEIDGGISDKNIKAVYDAGVDVAVAGSYVFGAEDYTKQVQLLKELTK</sequence>
<feature type="binding site" evidence="10 14">
    <location>
        <begin position="194"/>
        <end position="195"/>
    </location>
    <ligand>
        <name>substrate</name>
    </ligand>
</feature>
<feature type="binding site" evidence="10 13">
    <location>
        <position position="172"/>
    </location>
    <ligand>
        <name>a divalent metal cation</name>
        <dbReference type="ChEBI" id="CHEBI:60240"/>
    </ligand>
</feature>
<feature type="active site" description="Proton donor" evidence="10 12">
    <location>
        <position position="172"/>
    </location>
</feature>
<keyword evidence="19" id="KW-1185">Reference proteome</keyword>
<dbReference type="EC" id="5.1.3.1" evidence="7 10"/>
<feature type="binding site" evidence="10">
    <location>
        <begin position="172"/>
        <end position="174"/>
    </location>
    <ligand>
        <name>substrate</name>
    </ligand>
</feature>
<dbReference type="InterPro" id="IPR013785">
    <property type="entry name" value="Aldolase_TIM"/>
</dbReference>
<dbReference type="CDD" id="cd00429">
    <property type="entry name" value="RPE"/>
    <property type="match status" value="1"/>
</dbReference>
<comment type="catalytic activity">
    <reaction evidence="1 10 11">
        <text>D-ribulose 5-phosphate = D-xylulose 5-phosphate</text>
        <dbReference type="Rhea" id="RHEA:13677"/>
        <dbReference type="ChEBI" id="CHEBI:57737"/>
        <dbReference type="ChEBI" id="CHEBI:58121"/>
        <dbReference type="EC" id="5.1.3.1"/>
    </reaction>
</comment>
<dbReference type="GO" id="GO:0005737">
    <property type="term" value="C:cytoplasm"/>
    <property type="evidence" value="ECO:0007669"/>
    <property type="project" value="UniProtKB-ARBA"/>
</dbReference>
<dbReference type="RefSeq" id="WP_002833563.1">
    <property type="nucleotide sequence ID" value="NZ_BEWQ01000003.1"/>
</dbReference>
<dbReference type="PROSITE" id="PS01085">
    <property type="entry name" value="RIBUL_P_3_EPIMER_1"/>
    <property type="match status" value="1"/>
</dbReference>
<dbReference type="FunFam" id="3.20.20.70:FF:000004">
    <property type="entry name" value="Ribulose-phosphate 3-epimerase"/>
    <property type="match status" value="1"/>
</dbReference>
<accession>A0A8G0ZIZ4</accession>
<dbReference type="AlphaFoldDB" id="A0A0Q0YH92"/>
<protein>
    <recommendedName>
        <fullName evidence="7 10">Ribulose-phosphate 3-epimerase</fullName>
        <ecNumber evidence="7 10">5.1.3.1</ecNumber>
    </recommendedName>
</protein>
<dbReference type="HAMAP" id="MF_02227">
    <property type="entry name" value="RPE"/>
    <property type="match status" value="1"/>
</dbReference>
<dbReference type="Proteomes" id="UP001214131">
    <property type="component" value="Chromosome"/>
</dbReference>
<evidence type="ECO:0000256" key="5">
    <source>
        <dbReference type="ARBA" id="ARBA00001954"/>
    </source>
</evidence>
<reference evidence="18 21" key="5">
    <citation type="submission" date="2023-02" db="EMBL/GenBank/DDBJ databases">
        <title>Comparative genomics and fermentation flavor characterization of five lactic acid bacteria reveal flavor biosynthesis metabolic pathways in fermented muskmelon puree.</title>
        <authorList>
            <person name="Yuan L."/>
            <person name="Li M."/>
            <person name="Xu X."/>
            <person name="Lao F."/>
            <person name="Wu J."/>
        </authorList>
    </citation>
    <scope>NUCLEOTIDE SEQUENCE [LARGE SCALE GENOMIC DNA]</scope>
    <source>
        <strain evidence="18 21">Ca-4</strain>
    </source>
</reference>
<dbReference type="InterPro" id="IPR011060">
    <property type="entry name" value="RibuloseP-bd_barrel"/>
</dbReference>
<feature type="binding site" evidence="10 13">
    <location>
        <position position="30"/>
    </location>
    <ligand>
        <name>a divalent metal cation</name>
        <dbReference type="ChEBI" id="CHEBI:60240"/>
    </ligand>
</feature>
<dbReference type="SUPFAM" id="SSF51366">
    <property type="entry name" value="Ribulose-phoshate binding barrel"/>
    <property type="match status" value="1"/>
</dbReference>
<dbReference type="Gene3D" id="3.20.20.70">
    <property type="entry name" value="Aldolase class I"/>
    <property type="match status" value="1"/>
</dbReference>
<feature type="binding site" evidence="10 14">
    <location>
        <begin position="139"/>
        <end position="142"/>
    </location>
    <ligand>
        <name>substrate</name>
    </ligand>
</feature>
<name>A0A0Q0YH92_PEDPE</name>
<feature type="binding site" evidence="10 13">
    <location>
        <position position="63"/>
    </location>
    <ligand>
        <name>a divalent metal cation</name>
        <dbReference type="ChEBI" id="CHEBI:60240"/>
    </ligand>
</feature>
<comment type="cofactor">
    <cofactor evidence="4">
        <name>Zn(2+)</name>
        <dbReference type="ChEBI" id="CHEBI:29105"/>
    </cofactor>
</comment>
<reference evidence="15" key="2">
    <citation type="submission" date="2019-12" db="EMBL/GenBank/DDBJ databases">
        <title>SpeciesPrimer: A bioinformatics pipeline dedicated to the design of qPCR primers for the quantification of bacterial species.</title>
        <authorList>
            <person name="Dreier M."/>
            <person name="Berthoud H."/>
            <person name="Shani N."/>
            <person name="Wechsler D."/>
            <person name="Junier P."/>
        </authorList>
    </citation>
    <scope>NUCLEOTIDE SEQUENCE</scope>
    <source>
        <strain evidence="15">FAM13073</strain>
    </source>
</reference>
<comment type="cofactor">
    <cofactor evidence="3">
        <name>Co(2+)</name>
        <dbReference type="ChEBI" id="CHEBI:48828"/>
    </cofactor>
</comment>
<evidence type="ECO:0000256" key="3">
    <source>
        <dbReference type="ARBA" id="ARBA00001941"/>
    </source>
</evidence>
<keyword evidence="8 10" id="KW-0479">Metal-binding</keyword>
<evidence type="ECO:0000256" key="2">
    <source>
        <dbReference type="ARBA" id="ARBA00001936"/>
    </source>
</evidence>
<comment type="similarity">
    <text evidence="6 10 11">Belongs to the ribulose-phosphate 3-epimerase family.</text>
</comment>